<proteinExistence type="predicted"/>
<organism evidence="4 5">
    <name type="scientific">Tessaracoccus lapidicaptus</name>
    <dbReference type="NCBI Taxonomy" id="1427523"/>
    <lineage>
        <taxon>Bacteria</taxon>
        <taxon>Bacillati</taxon>
        <taxon>Actinomycetota</taxon>
        <taxon>Actinomycetes</taxon>
        <taxon>Propionibacteriales</taxon>
        <taxon>Propionibacteriaceae</taxon>
        <taxon>Tessaracoccus</taxon>
    </lineage>
</organism>
<sequence length="531" mass="55570">MERSVDAVVIGAGHHGLVAAALLADAGWDVAVFDGRPVPGGAVAHRHVDGFVVDEFSSCYPLGMASPVLRDLDLEDHGLTWADHRPALVHVADGTDAEGSVVAATAEDTAVALDADHPGDGDAWLALVSGWRRVREPLIAALLTDWPPVRPGARLLRTLGGSGLLDFARFALLPSDRMGQEWFGGGRARDLLAGNAMHADVSPLAPVSGLMGFIMTMLAQDVGFPVPRGGAGHLAGALAARARAAGAVVHLEWPVAGISVTAGRADGVRLADGTTVRARRAVLADVSATALYRALLPADAVPSGLLRRLDRFAWDPPTLKLNLRLDAPMPWRAARAAGATVVHAGHSSRGLATWHAEIATGRVPARAFALVGQMTTADASRSPAGTESLWAYTHLPRSGPAGAARSLDTLEALFDDLAPGWRVLERGRWVQTPADLHAADPNLVDGALGSGTTQLFQQGPWRPLAGLGGPLTHVEGLYLASAATHPGGGVHGGAGYSAARAALRGARWWSRPVGRATTRVQLWLQRRDPDF</sequence>
<dbReference type="Proteomes" id="UP000093501">
    <property type="component" value="Unassembled WGS sequence"/>
</dbReference>
<dbReference type="InterPro" id="IPR036188">
    <property type="entry name" value="FAD/NAD-bd_sf"/>
</dbReference>
<dbReference type="PANTHER" id="PTHR10668">
    <property type="entry name" value="PHYTOENE DEHYDROGENASE"/>
    <property type="match status" value="1"/>
</dbReference>
<evidence type="ECO:0000313" key="4">
    <source>
        <dbReference type="EMBL" id="OCL33881.1"/>
    </source>
</evidence>
<dbReference type="SUPFAM" id="SSF51905">
    <property type="entry name" value="FAD/NAD(P)-binding domain"/>
    <property type="match status" value="1"/>
</dbReference>
<dbReference type="PANTHER" id="PTHR10668:SF105">
    <property type="entry name" value="DEHYDROGENASE-RELATED"/>
    <property type="match status" value="1"/>
</dbReference>
<reference evidence="5" key="1">
    <citation type="submission" date="2016-07" db="EMBL/GenBank/DDBJ databases">
        <authorList>
            <person name="Florea S."/>
            <person name="Webb J.S."/>
            <person name="Jaromczyk J."/>
            <person name="Schardl C.L."/>
        </authorList>
    </citation>
    <scope>NUCLEOTIDE SEQUENCE [LARGE SCALE GENOMIC DNA]</scope>
    <source>
        <strain evidence="5">IPBSL-7</strain>
    </source>
</reference>
<dbReference type="GO" id="GO:0016491">
    <property type="term" value="F:oxidoreductase activity"/>
    <property type="evidence" value="ECO:0007669"/>
    <property type="project" value="InterPro"/>
</dbReference>
<evidence type="ECO:0000256" key="3">
    <source>
        <dbReference type="ARBA" id="ARBA00040298"/>
    </source>
</evidence>
<evidence type="ECO:0000313" key="5">
    <source>
        <dbReference type="Proteomes" id="UP000093501"/>
    </source>
</evidence>
<gene>
    <name evidence="4" type="ORF">BCR15_04420</name>
</gene>
<comment type="subunit">
    <text evidence="2">Interacts with COX5B; this interaction may contribute to localize PYROXD2 to the inner face of the inner mitochondrial membrane.</text>
</comment>
<accession>A0A1C0AMA7</accession>
<name>A0A1C0AMA7_9ACTN</name>
<evidence type="ECO:0000256" key="1">
    <source>
        <dbReference type="ARBA" id="ARBA00037217"/>
    </source>
</evidence>
<dbReference type="AlphaFoldDB" id="A0A1C0AMA7"/>
<dbReference type="Gene3D" id="3.50.50.60">
    <property type="entry name" value="FAD/NAD(P)-binding domain"/>
    <property type="match status" value="2"/>
</dbReference>
<comment type="function">
    <text evidence="1">Probable oxidoreductase that may play a role as regulator of mitochondrial function.</text>
</comment>
<keyword evidence="5" id="KW-1185">Reference proteome</keyword>
<comment type="caution">
    <text evidence="4">The sequence shown here is derived from an EMBL/GenBank/DDBJ whole genome shotgun (WGS) entry which is preliminary data.</text>
</comment>
<dbReference type="InterPro" id="IPR002937">
    <property type="entry name" value="Amino_oxidase"/>
</dbReference>
<evidence type="ECO:0000256" key="2">
    <source>
        <dbReference type="ARBA" id="ARBA00038825"/>
    </source>
</evidence>
<dbReference type="EMBL" id="MBQD01000021">
    <property type="protein sequence ID" value="OCL33881.1"/>
    <property type="molecule type" value="Genomic_DNA"/>
</dbReference>
<dbReference type="Pfam" id="PF01593">
    <property type="entry name" value="Amino_oxidase"/>
    <property type="match status" value="1"/>
</dbReference>
<dbReference type="RefSeq" id="WP_068751639.1">
    <property type="nucleotide sequence ID" value="NZ_LR214441.1"/>
</dbReference>
<protein>
    <recommendedName>
        <fullName evidence="3">Pyridine nucleotide-disulfide oxidoreductase domain-containing protein 2</fullName>
    </recommendedName>
</protein>
<dbReference type="PRINTS" id="PR00420">
    <property type="entry name" value="RNGMNOXGNASE"/>
</dbReference>